<evidence type="ECO:0000313" key="3">
    <source>
        <dbReference type="EMBL" id="OUZ34820.1"/>
    </source>
</evidence>
<evidence type="ECO:0000256" key="1">
    <source>
        <dbReference type="ARBA" id="ARBA00006484"/>
    </source>
</evidence>
<dbReference type="SUPFAM" id="SSF51735">
    <property type="entry name" value="NAD(P)-binding Rossmann-fold domains"/>
    <property type="match status" value="1"/>
</dbReference>
<proteinExistence type="inferred from homology"/>
<reference evidence="4" key="2">
    <citation type="submission" date="2017-05" db="EMBL/GenBank/DDBJ databases">
        <authorList>
            <consortium name="The Broad Institute Genomics Platform"/>
            <consortium name="The Broad Institute Genomic Center for Infectious Diseases"/>
            <person name="Earl A."/>
            <person name="Manson A."/>
            <person name="Schwartman J."/>
            <person name="Gilmore M."/>
            <person name="Abouelleil A."/>
            <person name="Cao P."/>
            <person name="Chapman S."/>
            <person name="Cusick C."/>
            <person name="Shea T."/>
            <person name="Young S."/>
            <person name="Neafsey D."/>
            <person name="Nusbaum C."/>
            <person name="Birren B."/>
        </authorList>
    </citation>
    <scope>NUCLEOTIDE SEQUENCE</scope>
    <source>
        <strain evidence="4">9D6_DIV0238</strain>
    </source>
</reference>
<dbReference type="Proteomes" id="UP000196151">
    <property type="component" value="Chromosome"/>
</dbReference>
<evidence type="ECO:0000256" key="2">
    <source>
        <dbReference type="ARBA" id="ARBA00023002"/>
    </source>
</evidence>
<dbReference type="PRINTS" id="PR00081">
    <property type="entry name" value="GDHRDH"/>
</dbReference>
<keyword evidence="2" id="KW-0560">Oxidoreductase</keyword>
<sequence length="239" mass="26168">MITEAAGTIGNAIALSTAKEGACVICTSANLEKLTPIISKIKENGGTAIALEHTSNSQQSWENSLSFIIKTYGKIDCFVNCASIISPKMLLSLTNDDFNTLQNTVINPFIYGSKQILPLMVPNNCGSIINISTIEGLVGLDEHHPYTAIKEVLRSYTLDVAYEYAPYNIRVNSICPSVVNTPLLETTFPIARPYYKKYVQFPDFGSPENVAKWVIYLASDEASFITGAEIVIDSDQIIQ</sequence>
<comment type="similarity">
    <text evidence="1">Belongs to the short-chain dehydrogenases/reductases (SDR) family.</text>
</comment>
<accession>A0A200JDR1</accession>
<dbReference type="InterPro" id="IPR002347">
    <property type="entry name" value="SDR_fam"/>
</dbReference>
<evidence type="ECO:0000313" key="5">
    <source>
        <dbReference type="Proteomes" id="UP000196151"/>
    </source>
</evidence>
<dbReference type="PRINTS" id="PR00080">
    <property type="entry name" value="SDRFAMILY"/>
</dbReference>
<dbReference type="PANTHER" id="PTHR43639">
    <property type="entry name" value="OXIDOREDUCTASE, SHORT-CHAIN DEHYDROGENASE/REDUCTASE FAMILY (AFU_ORTHOLOGUE AFUA_5G02870)"/>
    <property type="match status" value="1"/>
</dbReference>
<dbReference type="Gene3D" id="3.40.50.720">
    <property type="entry name" value="NAD(P)-binding Rossmann-like Domain"/>
    <property type="match status" value="1"/>
</dbReference>
<dbReference type="InterPro" id="IPR036291">
    <property type="entry name" value="NAD(P)-bd_dom_sf"/>
</dbReference>
<dbReference type="CDD" id="cd05233">
    <property type="entry name" value="SDR_c"/>
    <property type="match status" value="1"/>
</dbReference>
<dbReference type="Pfam" id="PF13561">
    <property type="entry name" value="adh_short_C2"/>
    <property type="match status" value="1"/>
</dbReference>
<reference evidence="3" key="1">
    <citation type="submission" date="2017-05" db="EMBL/GenBank/DDBJ databases">
        <title>The Genome Sequence of Enterococcus sp. 9D6_DIV0238.</title>
        <authorList>
            <consortium name="The Broad Institute Genomics Platform"/>
            <consortium name="The Broad Institute Genomic Center for Infectious Diseases"/>
            <person name="Earl A."/>
            <person name="Manson A."/>
            <person name="Schwartman J."/>
            <person name="Gilmore M."/>
            <person name="Abouelleil A."/>
            <person name="Cao P."/>
            <person name="Chapman S."/>
            <person name="Cusick C."/>
            <person name="Shea T."/>
            <person name="Young S."/>
            <person name="Neafsey D."/>
            <person name="Nusbaum C."/>
            <person name="Birren B."/>
        </authorList>
    </citation>
    <scope>NUCLEOTIDE SEQUENCE [LARGE SCALE GENOMIC DNA]</scope>
    <source>
        <strain evidence="3">9D6_DIV0238</strain>
    </source>
</reference>
<dbReference type="GO" id="GO:0016491">
    <property type="term" value="F:oxidoreductase activity"/>
    <property type="evidence" value="ECO:0007669"/>
    <property type="project" value="UniProtKB-KW"/>
</dbReference>
<gene>
    <name evidence="3" type="ORF">A5889_000295</name>
    <name evidence="4" type="ORF">A5889_002889</name>
</gene>
<protein>
    <submittedName>
        <fullName evidence="3">Uncharacterized protein</fullName>
    </submittedName>
</protein>
<organism evidence="3">
    <name type="scientific">Candidatus Enterococcus dunnyi</name>
    <dbReference type="NCBI Taxonomy" id="1834192"/>
    <lineage>
        <taxon>Bacteria</taxon>
        <taxon>Bacillati</taxon>
        <taxon>Bacillota</taxon>
        <taxon>Bacilli</taxon>
        <taxon>Lactobacillales</taxon>
        <taxon>Enterococcaceae</taxon>
        <taxon>Enterococcus</taxon>
    </lineage>
</organism>
<name>A0A200JDR1_9ENTE</name>
<evidence type="ECO:0000313" key="4">
    <source>
        <dbReference type="EMBL" id="WYJ95341.1"/>
    </source>
</evidence>
<keyword evidence="5" id="KW-1185">Reference proteome</keyword>
<dbReference type="EMBL" id="NIBQ01000001">
    <property type="protein sequence ID" value="OUZ34820.1"/>
    <property type="molecule type" value="Genomic_DNA"/>
</dbReference>
<dbReference type="PANTHER" id="PTHR43639:SF1">
    <property type="entry name" value="SHORT-CHAIN DEHYDROGENASE_REDUCTASE FAMILY PROTEIN"/>
    <property type="match status" value="1"/>
</dbReference>
<reference evidence="4" key="3">
    <citation type="submission" date="2024-03" db="EMBL/GenBank/DDBJ databases">
        <title>The Genome Sequence of Enterococcus sp. DIV0238c.</title>
        <authorList>
            <consortium name="The Broad Institute Genomics Platform"/>
            <consortium name="The Broad Institute Microbial Omics Core"/>
            <consortium name="The Broad Institute Genomic Center for Infectious Diseases"/>
            <person name="Earl A."/>
            <person name="Manson A."/>
            <person name="Gilmore M."/>
            <person name="Schwartman J."/>
            <person name="Shea T."/>
            <person name="Abouelleil A."/>
            <person name="Cao P."/>
            <person name="Chapman S."/>
            <person name="Cusick C."/>
            <person name="Young S."/>
            <person name="Neafsey D."/>
            <person name="Nusbaum C."/>
            <person name="Birren B."/>
        </authorList>
    </citation>
    <scope>NUCLEOTIDE SEQUENCE</scope>
    <source>
        <strain evidence="4">9D6_DIV0238</strain>
    </source>
</reference>
<dbReference type="EMBL" id="CP147246">
    <property type="protein sequence ID" value="WYJ95341.1"/>
    <property type="molecule type" value="Genomic_DNA"/>
</dbReference>
<dbReference type="AlphaFoldDB" id="A0A200JDR1"/>